<evidence type="ECO:0000256" key="2">
    <source>
        <dbReference type="ARBA" id="ARBA00004818"/>
    </source>
</evidence>
<comment type="pathway">
    <text evidence="2">Organic acid metabolism; glycolate biosynthesis; glycolate from 2-phosphoglycolate: step 1/1.</text>
</comment>
<dbReference type="NCBIfam" id="TIGR01549">
    <property type="entry name" value="HAD-SF-IA-v1"/>
    <property type="match status" value="1"/>
</dbReference>
<comment type="caution">
    <text evidence="5">The sequence shown here is derived from an EMBL/GenBank/DDBJ whole genome shotgun (WGS) entry which is preliminary data.</text>
</comment>
<keyword evidence="5" id="KW-0378">Hydrolase</keyword>
<organism evidence="5 6">
    <name type="scientific">Flavobacterium pokkalii</name>
    <dbReference type="NCBI Taxonomy" id="1940408"/>
    <lineage>
        <taxon>Bacteria</taxon>
        <taxon>Pseudomonadati</taxon>
        <taxon>Bacteroidota</taxon>
        <taxon>Flavobacteriia</taxon>
        <taxon>Flavobacteriales</taxon>
        <taxon>Flavobacteriaceae</taxon>
        <taxon>Flavobacterium</taxon>
    </lineage>
</organism>
<evidence type="ECO:0000313" key="5">
    <source>
        <dbReference type="EMBL" id="MBD0725498.1"/>
    </source>
</evidence>
<dbReference type="InterPro" id="IPR023198">
    <property type="entry name" value="PGP-like_dom2"/>
</dbReference>
<dbReference type="PANTHER" id="PTHR43434">
    <property type="entry name" value="PHOSPHOGLYCOLATE PHOSPHATASE"/>
    <property type="match status" value="1"/>
</dbReference>
<dbReference type="InterPro" id="IPR006439">
    <property type="entry name" value="HAD-SF_hydro_IA"/>
</dbReference>
<dbReference type="PANTHER" id="PTHR43434:SF1">
    <property type="entry name" value="PHOSPHOGLYCOLATE PHOSPHATASE"/>
    <property type="match status" value="1"/>
</dbReference>
<dbReference type="EC" id="3.1.3.18" evidence="4"/>
<dbReference type="RefSeq" id="WP_188220761.1">
    <property type="nucleotide sequence ID" value="NZ_NASZ01000014.1"/>
</dbReference>
<evidence type="ECO:0000313" key="6">
    <source>
        <dbReference type="Proteomes" id="UP000661715"/>
    </source>
</evidence>
<dbReference type="Proteomes" id="UP000661715">
    <property type="component" value="Unassembled WGS sequence"/>
</dbReference>
<dbReference type="PRINTS" id="PR00413">
    <property type="entry name" value="HADHALOGNASE"/>
</dbReference>
<gene>
    <name evidence="5" type="ORF">B6A10_09935</name>
</gene>
<evidence type="ECO:0000256" key="1">
    <source>
        <dbReference type="ARBA" id="ARBA00000830"/>
    </source>
</evidence>
<comment type="similarity">
    <text evidence="3">Belongs to the HAD-like hydrolase superfamily. CbbY/CbbZ/Gph/YieH family.</text>
</comment>
<protein>
    <recommendedName>
        <fullName evidence="4">phosphoglycolate phosphatase</fullName>
        <ecNumber evidence="4">3.1.3.18</ecNumber>
    </recommendedName>
</protein>
<dbReference type="SFLD" id="SFLDS00003">
    <property type="entry name" value="Haloacid_Dehalogenase"/>
    <property type="match status" value="1"/>
</dbReference>
<dbReference type="SFLD" id="SFLDG01129">
    <property type="entry name" value="C1.5:_HAD__Beta-PGM__Phosphata"/>
    <property type="match status" value="1"/>
</dbReference>
<evidence type="ECO:0000256" key="3">
    <source>
        <dbReference type="ARBA" id="ARBA00006171"/>
    </source>
</evidence>
<reference evidence="5 6" key="1">
    <citation type="journal article" date="2020" name="Microbiol. Res.">
        <title>Flavobacterium pokkalii sp. nov., a novel plant growth promoting native rhizobacteria isolated from pokkali rice grown in coastal saline affected agricultural regions of southern India, Kerala.</title>
        <authorList>
            <person name="Menon R.R."/>
            <person name="Kumari S."/>
            <person name="Viver T."/>
            <person name="Rameshkumar N."/>
        </authorList>
    </citation>
    <scope>NUCLEOTIDE SEQUENCE [LARGE SCALE GENOMIC DNA]</scope>
    <source>
        <strain evidence="5 6">L1I52</strain>
    </source>
</reference>
<name>A0ABR7UU09_9FLAO</name>
<keyword evidence="6" id="KW-1185">Reference proteome</keyword>
<dbReference type="PROSITE" id="PS01228">
    <property type="entry name" value="COF_1"/>
    <property type="match status" value="1"/>
</dbReference>
<dbReference type="InterPro" id="IPR050155">
    <property type="entry name" value="HAD-like_hydrolase_sf"/>
</dbReference>
<proteinExistence type="inferred from homology"/>
<dbReference type="SFLD" id="SFLDG01135">
    <property type="entry name" value="C1.5.6:_HAD__Beta-PGM__Phospha"/>
    <property type="match status" value="1"/>
</dbReference>
<dbReference type="EMBL" id="NASZ01000014">
    <property type="protein sequence ID" value="MBD0725498.1"/>
    <property type="molecule type" value="Genomic_DNA"/>
</dbReference>
<dbReference type="GO" id="GO:0016787">
    <property type="term" value="F:hydrolase activity"/>
    <property type="evidence" value="ECO:0007669"/>
    <property type="project" value="UniProtKB-KW"/>
</dbReference>
<dbReference type="SUPFAM" id="SSF56784">
    <property type="entry name" value="HAD-like"/>
    <property type="match status" value="1"/>
</dbReference>
<dbReference type="Gene3D" id="1.10.150.240">
    <property type="entry name" value="Putative phosphatase, domain 2"/>
    <property type="match status" value="1"/>
</dbReference>
<sequence length="216" mass="24241">MKFKAVLFDLDGTLVNSLKDIADSINKVLQENNLPTHSYEVVNNFIGSGLRVLVTKALPESYRNEENIENYFQAMMSNYRENCTNKTYAYEGIPELLKELKSKNIKLAILSNKADELTKKIGETLFPNYFEIVMGLKSELTKKPNPIAAIEISQDLGFSPEEFLYVGDSGIDMQTAQNAKMHAVGVLWGYRPKEELLAEGAQSIISHPSELMALLN</sequence>
<comment type="catalytic activity">
    <reaction evidence="1">
        <text>2-phosphoglycolate + H2O = glycolate + phosphate</text>
        <dbReference type="Rhea" id="RHEA:14369"/>
        <dbReference type="ChEBI" id="CHEBI:15377"/>
        <dbReference type="ChEBI" id="CHEBI:29805"/>
        <dbReference type="ChEBI" id="CHEBI:43474"/>
        <dbReference type="ChEBI" id="CHEBI:58033"/>
        <dbReference type="EC" id="3.1.3.18"/>
    </reaction>
</comment>
<dbReference type="Gene3D" id="3.40.50.1000">
    <property type="entry name" value="HAD superfamily/HAD-like"/>
    <property type="match status" value="1"/>
</dbReference>
<dbReference type="InterPro" id="IPR036412">
    <property type="entry name" value="HAD-like_sf"/>
</dbReference>
<dbReference type="InterPro" id="IPR041492">
    <property type="entry name" value="HAD_2"/>
</dbReference>
<evidence type="ECO:0000256" key="4">
    <source>
        <dbReference type="ARBA" id="ARBA00013078"/>
    </source>
</evidence>
<dbReference type="Pfam" id="PF13419">
    <property type="entry name" value="HAD_2"/>
    <property type="match status" value="1"/>
</dbReference>
<dbReference type="InterPro" id="IPR023214">
    <property type="entry name" value="HAD_sf"/>
</dbReference>
<accession>A0ABR7UU09</accession>